<name>A0ABC8X4H0_9POAL</name>
<reference evidence="3" key="1">
    <citation type="submission" date="2024-06" db="EMBL/GenBank/DDBJ databases">
        <authorList>
            <person name="Ryan C."/>
        </authorList>
    </citation>
    <scope>NUCLEOTIDE SEQUENCE [LARGE SCALE GENOMIC DNA]</scope>
</reference>
<feature type="compositionally biased region" description="Basic residues" evidence="1">
    <location>
        <begin position="120"/>
        <end position="133"/>
    </location>
</feature>
<evidence type="ECO:0000313" key="3">
    <source>
        <dbReference type="Proteomes" id="UP001497457"/>
    </source>
</evidence>
<feature type="compositionally biased region" description="Low complexity" evidence="1">
    <location>
        <begin position="7"/>
        <end position="21"/>
    </location>
</feature>
<dbReference type="AlphaFoldDB" id="A0ABC8X4H0"/>
<accession>A0ABC8X4H0</accession>
<protein>
    <submittedName>
        <fullName evidence="2">Uncharacterized protein</fullName>
    </submittedName>
</protein>
<proteinExistence type="predicted"/>
<feature type="region of interest" description="Disordered" evidence="1">
    <location>
        <begin position="1"/>
        <end position="69"/>
    </location>
</feature>
<dbReference type="EMBL" id="OZ075123">
    <property type="protein sequence ID" value="CAL4918670.1"/>
    <property type="molecule type" value="Genomic_DNA"/>
</dbReference>
<sequence>MEPPPSGAAMGGATTSASTPSKVRTSKNASAAQVPNASLSPPDEEGAPASTPTAAVDGTMEDRQQVLDESPTRMAATPFWIPQMSMTFSSLDEAWQSWVTYGGRMGFDVRNTQKDNAKKNGTKKNTSKKKKTSKPVQHEESGSLAPDSAQSYERNRYSTLEEYQGHESLNSFSQLLMSSSVVEDVSSIHSFGGMDGWYF</sequence>
<organism evidence="2 3">
    <name type="scientific">Urochloa decumbens</name>
    <dbReference type="NCBI Taxonomy" id="240449"/>
    <lineage>
        <taxon>Eukaryota</taxon>
        <taxon>Viridiplantae</taxon>
        <taxon>Streptophyta</taxon>
        <taxon>Embryophyta</taxon>
        <taxon>Tracheophyta</taxon>
        <taxon>Spermatophyta</taxon>
        <taxon>Magnoliopsida</taxon>
        <taxon>Liliopsida</taxon>
        <taxon>Poales</taxon>
        <taxon>Poaceae</taxon>
        <taxon>PACMAD clade</taxon>
        <taxon>Panicoideae</taxon>
        <taxon>Panicodae</taxon>
        <taxon>Paniceae</taxon>
        <taxon>Melinidinae</taxon>
        <taxon>Urochloa</taxon>
    </lineage>
</organism>
<keyword evidence="3" id="KW-1185">Reference proteome</keyword>
<feature type="region of interest" description="Disordered" evidence="1">
    <location>
        <begin position="107"/>
        <end position="151"/>
    </location>
</feature>
<reference evidence="2 3" key="2">
    <citation type="submission" date="2024-10" db="EMBL/GenBank/DDBJ databases">
        <authorList>
            <person name="Ryan C."/>
        </authorList>
    </citation>
    <scope>NUCLEOTIDE SEQUENCE [LARGE SCALE GENOMIC DNA]</scope>
</reference>
<feature type="compositionally biased region" description="Polar residues" evidence="1">
    <location>
        <begin position="22"/>
        <end position="39"/>
    </location>
</feature>
<dbReference type="Proteomes" id="UP001497457">
    <property type="component" value="Chromosome 13rd"/>
</dbReference>
<evidence type="ECO:0000256" key="1">
    <source>
        <dbReference type="SAM" id="MobiDB-lite"/>
    </source>
</evidence>
<gene>
    <name evidence="2" type="ORF">URODEC1_LOCUS19302</name>
</gene>
<evidence type="ECO:0000313" key="2">
    <source>
        <dbReference type="EMBL" id="CAL4918670.1"/>
    </source>
</evidence>